<evidence type="ECO:0000259" key="1">
    <source>
        <dbReference type="Pfam" id="PF26608"/>
    </source>
</evidence>
<dbReference type="InterPro" id="IPR058503">
    <property type="entry name" value="DUF8190"/>
</dbReference>
<evidence type="ECO:0000313" key="2">
    <source>
        <dbReference type="EMBL" id="PSS02521.1"/>
    </source>
</evidence>
<sequence length="602" mass="68719">PGHLPPQGVDLLDEVLPTFLIDDPVDQQEVARNLYFDPDWQEDDLNNFSHQVPAKSPLSLLRNMYEKGARSMALRSLLSRGTVSIDEGYTVDPLHRDIAWNLSTSFLDLCVCVPRAIGLHALIPPSHVVDIHYAFEISFSSPHKEYKSRYALLGFDPTGVMLSIGTLRSEEVWLVLATKDTYHPTPEFPPGSSRMSATFYHMVLMFLAATLDSAGLVDIQTDLFSRYPDNIKELKSVKEACNILNSTVTRSLRQIDVERWHRAIVTIYPTWLAEAPAAWRKAFSGRIPFCITSAYGQNQPILPTRNHQEQRISWTRSRNYKDIRHITFAIATDVRCSEVHEWIERPLEEILDALNGDNVYDTPVSSEELDAPLDLATYPLYDEEGRENNVYNVDGFRIPRLLPRVSLIPYGVLFDFRRAEQFFGTDRSSFADEAEHISDETPAQSFYNKTRFFPVAGCKNLGHFQSSILPSIMAPIVETINDVICKEHDMLPLKAVSCQGYNELLHRTRYRHESHDAQQGDITAWSAGLFVSDRTDKEKAKRATARINAGLPHERFRRKIQHRDVQRDFRLEVVLTLNLDEMNEEYRGAESVFASLTCWSAL</sequence>
<dbReference type="STRING" id="98765.A0A2R6Q5G2"/>
<gene>
    <name evidence="2" type="ORF">PHLCEN_2v4027</name>
</gene>
<protein>
    <recommendedName>
        <fullName evidence="1">DUF8190 domain-containing protein</fullName>
    </recommendedName>
</protein>
<organism evidence="2 3">
    <name type="scientific">Hermanssonia centrifuga</name>
    <dbReference type="NCBI Taxonomy" id="98765"/>
    <lineage>
        <taxon>Eukaryota</taxon>
        <taxon>Fungi</taxon>
        <taxon>Dikarya</taxon>
        <taxon>Basidiomycota</taxon>
        <taxon>Agaricomycotina</taxon>
        <taxon>Agaricomycetes</taxon>
        <taxon>Polyporales</taxon>
        <taxon>Meruliaceae</taxon>
        <taxon>Hermanssonia</taxon>
    </lineage>
</organism>
<name>A0A2R6Q5G2_9APHY</name>
<feature type="domain" description="DUF8190" evidence="1">
    <location>
        <begin position="133"/>
        <end position="233"/>
    </location>
</feature>
<dbReference type="Pfam" id="PF26608">
    <property type="entry name" value="DUF8190"/>
    <property type="match status" value="1"/>
</dbReference>
<dbReference type="AlphaFoldDB" id="A0A2R6Q5G2"/>
<accession>A0A2R6Q5G2</accession>
<proteinExistence type="predicted"/>
<feature type="non-terminal residue" evidence="2">
    <location>
        <position position="1"/>
    </location>
</feature>
<dbReference type="OrthoDB" id="2736611at2759"/>
<evidence type="ECO:0000313" key="3">
    <source>
        <dbReference type="Proteomes" id="UP000186601"/>
    </source>
</evidence>
<dbReference type="Proteomes" id="UP000186601">
    <property type="component" value="Unassembled WGS sequence"/>
</dbReference>
<keyword evidence="3" id="KW-1185">Reference proteome</keyword>
<dbReference type="EMBL" id="MLYV02000396">
    <property type="protein sequence ID" value="PSS02521.1"/>
    <property type="molecule type" value="Genomic_DNA"/>
</dbReference>
<comment type="caution">
    <text evidence="2">The sequence shown here is derived from an EMBL/GenBank/DDBJ whole genome shotgun (WGS) entry which is preliminary data.</text>
</comment>
<reference evidence="2 3" key="1">
    <citation type="submission" date="2018-02" db="EMBL/GenBank/DDBJ databases">
        <title>Genome sequence of the basidiomycete white-rot fungus Phlebia centrifuga.</title>
        <authorList>
            <person name="Granchi Z."/>
            <person name="Peng M."/>
            <person name="de Vries R.P."/>
            <person name="Hilden K."/>
            <person name="Makela M.R."/>
            <person name="Grigoriev I."/>
            <person name="Riley R."/>
        </authorList>
    </citation>
    <scope>NUCLEOTIDE SEQUENCE [LARGE SCALE GENOMIC DNA]</scope>
    <source>
        <strain evidence="2 3">FBCC195</strain>
    </source>
</reference>